<name>A0AA95KSV3_9BACT</name>
<gene>
    <name evidence="1" type="ORF">QNN11_17025</name>
</gene>
<dbReference type="Proteomes" id="UP001177934">
    <property type="component" value="Chromosome"/>
</dbReference>
<evidence type="ECO:0000313" key="1">
    <source>
        <dbReference type="EMBL" id="WHX09081.1"/>
    </source>
</evidence>
<sequence length="72" mass="8557">MDVRQWFVRPHFPNAVRKFLQGCVIERLAVIIRTWVYGCDIKVYFSRCRCKRCLGHGLPHRFGSCGYVLRLK</sequence>
<dbReference type="AlphaFoldDB" id="A0AA95KSV3"/>
<dbReference type="EMBL" id="CP126056">
    <property type="protein sequence ID" value="WHX09081.1"/>
    <property type="molecule type" value="Genomic_DNA"/>
</dbReference>
<reference evidence="1" key="1">
    <citation type="journal article" date="2023" name="Nat. Commun.">
        <title>Identification of a novel Human Milk Oligosaccharides utilization cluster in the infant gut commensal Bacteroides dorei.</title>
        <authorList>
            <person name="Kijner S."/>
            <person name="Ennis D."/>
            <person name="Shmorak S."/>
            <person name="Florentin A."/>
            <person name="Yassour M."/>
        </authorList>
    </citation>
    <scope>NUCLEOTIDE SEQUENCE</scope>
    <source>
        <strain evidence="1">2</strain>
    </source>
</reference>
<proteinExistence type="predicted"/>
<accession>A0AA95KSV3</accession>
<protein>
    <submittedName>
        <fullName evidence="1">Uncharacterized protein</fullName>
    </submittedName>
</protein>
<organism evidence="1 2">
    <name type="scientific">Phocaeicola dorei</name>
    <dbReference type="NCBI Taxonomy" id="357276"/>
    <lineage>
        <taxon>Bacteria</taxon>
        <taxon>Pseudomonadati</taxon>
        <taxon>Bacteroidota</taxon>
        <taxon>Bacteroidia</taxon>
        <taxon>Bacteroidales</taxon>
        <taxon>Bacteroidaceae</taxon>
        <taxon>Phocaeicola</taxon>
    </lineage>
</organism>
<evidence type="ECO:0000313" key="2">
    <source>
        <dbReference type="Proteomes" id="UP001177934"/>
    </source>
</evidence>